<dbReference type="Gene3D" id="2.60.120.290">
    <property type="entry name" value="Spermadhesin, CUB domain"/>
    <property type="match status" value="3"/>
</dbReference>
<feature type="domain" description="CUB" evidence="5">
    <location>
        <begin position="252"/>
        <end position="329"/>
    </location>
</feature>
<reference evidence="7" key="1">
    <citation type="submission" date="2025-08" db="UniProtKB">
        <authorList>
            <consortium name="Ensembl"/>
        </authorList>
    </citation>
    <scope>IDENTIFICATION</scope>
</reference>
<proteinExistence type="predicted"/>
<accession>A0A672TB98</accession>
<dbReference type="InterPro" id="IPR035914">
    <property type="entry name" value="Sperma_CUB_dom_sf"/>
</dbReference>
<dbReference type="FunFam" id="2.10.70.10:FF:000002">
    <property type="entry name" value="CUB and Sushi multiple domains 3"/>
    <property type="match status" value="2"/>
</dbReference>
<organism evidence="7 8">
    <name type="scientific">Sinocyclocheilus grahami</name>
    <name type="common">Dianchi golden-line fish</name>
    <name type="synonym">Barbus grahami</name>
    <dbReference type="NCBI Taxonomy" id="75366"/>
    <lineage>
        <taxon>Eukaryota</taxon>
        <taxon>Metazoa</taxon>
        <taxon>Chordata</taxon>
        <taxon>Craniata</taxon>
        <taxon>Vertebrata</taxon>
        <taxon>Euteleostomi</taxon>
        <taxon>Actinopterygii</taxon>
        <taxon>Neopterygii</taxon>
        <taxon>Teleostei</taxon>
        <taxon>Ostariophysi</taxon>
        <taxon>Cypriniformes</taxon>
        <taxon>Cyprinidae</taxon>
        <taxon>Cyprininae</taxon>
        <taxon>Sinocyclocheilus</taxon>
    </lineage>
</organism>
<keyword evidence="8" id="KW-1185">Reference proteome</keyword>
<evidence type="ECO:0000256" key="4">
    <source>
        <dbReference type="PROSITE-ProRule" id="PRU00302"/>
    </source>
</evidence>
<feature type="domain" description="Sushi" evidence="6">
    <location>
        <begin position="191"/>
        <end position="250"/>
    </location>
</feature>
<dbReference type="SUPFAM" id="SSF57535">
    <property type="entry name" value="Complement control module/SCR domain"/>
    <property type="match status" value="2"/>
</dbReference>
<dbReference type="Proteomes" id="UP000472262">
    <property type="component" value="Unassembled WGS sequence"/>
</dbReference>
<dbReference type="CDD" id="cd00033">
    <property type="entry name" value="CCP"/>
    <property type="match status" value="2"/>
</dbReference>
<dbReference type="PROSITE" id="PS01180">
    <property type="entry name" value="CUB"/>
    <property type="match status" value="2"/>
</dbReference>
<evidence type="ECO:0000256" key="2">
    <source>
        <dbReference type="ARBA" id="ARBA00022737"/>
    </source>
</evidence>
<dbReference type="SMART" id="SM00032">
    <property type="entry name" value="CCP"/>
    <property type="match status" value="2"/>
</dbReference>
<evidence type="ECO:0000256" key="3">
    <source>
        <dbReference type="ARBA" id="ARBA00023157"/>
    </source>
</evidence>
<dbReference type="InterPro" id="IPR000859">
    <property type="entry name" value="CUB_dom"/>
</dbReference>
<feature type="domain" description="Sushi" evidence="6">
    <location>
        <begin position="45"/>
        <end position="104"/>
    </location>
</feature>
<dbReference type="PANTHER" id="PTHR45656">
    <property type="entry name" value="PROTEIN CBR-CLEC-78"/>
    <property type="match status" value="1"/>
</dbReference>
<name>A0A672TB98_SINGR</name>
<dbReference type="Pfam" id="PF00084">
    <property type="entry name" value="Sushi"/>
    <property type="match status" value="2"/>
</dbReference>
<dbReference type="CDD" id="cd00041">
    <property type="entry name" value="CUB"/>
    <property type="match status" value="2"/>
</dbReference>
<dbReference type="SUPFAM" id="SSF49854">
    <property type="entry name" value="Spermadhesin, CUB domain"/>
    <property type="match status" value="3"/>
</dbReference>
<sequence>TNTSFSTTAPALLNSTSNQLYLHFHTDISVVAAGFHLEYKTVGLTTCPEPVIPANGIKNGDRYMVNEVVSFSCEPGYMLQGHSHMTCMPGTVRRWNYPPPLCIAKCGGTLYDMSNVVLSPGFPGNYPGNLDCTWRIMLPVGYGGCAESWLWISCLEITASNAFVSPLFCTLHGFADIHIFYYFFLLAYELQNCQDPYPFHNGYIINSDFNAGQSITFECFPGYVLVGHHVLTCQHGINRKWNHPFPRCEAPCGYNVTAPNGTIFSPEYPNEYPDSQDCTWLITVPHGHGVYINFTLLQTESHNPTPYLNLTTTLLTINKQQIRIVLRQK</sequence>
<evidence type="ECO:0000256" key="1">
    <source>
        <dbReference type="ARBA" id="ARBA00022659"/>
    </source>
</evidence>
<keyword evidence="1 4" id="KW-0768">Sushi</keyword>
<gene>
    <name evidence="7" type="primary">LOC107566061</name>
</gene>
<dbReference type="InterPro" id="IPR000436">
    <property type="entry name" value="Sushi_SCR_CCP_dom"/>
</dbReference>
<dbReference type="PROSITE" id="PS50923">
    <property type="entry name" value="SUSHI"/>
    <property type="match status" value="2"/>
</dbReference>
<dbReference type="PANTHER" id="PTHR45656:SF3">
    <property type="entry name" value="CUB AND SUSHI DOMAIN-CONTAINING PROTEIN 1"/>
    <property type="match status" value="1"/>
</dbReference>
<dbReference type="InterPro" id="IPR035976">
    <property type="entry name" value="Sushi/SCR/CCP_sf"/>
</dbReference>
<evidence type="ECO:0000313" key="8">
    <source>
        <dbReference type="Proteomes" id="UP000472262"/>
    </source>
</evidence>
<dbReference type="AlphaFoldDB" id="A0A672TB98"/>
<keyword evidence="3" id="KW-1015">Disulfide bond</keyword>
<dbReference type="InterPro" id="IPR051277">
    <property type="entry name" value="SEZ6_CSMD_C4BPB_Regulators"/>
</dbReference>
<feature type="domain" description="CUB" evidence="5">
    <location>
        <begin position="106"/>
        <end position="142"/>
    </location>
</feature>
<dbReference type="Gene3D" id="2.10.70.10">
    <property type="entry name" value="Complement Module, domain 1"/>
    <property type="match status" value="2"/>
</dbReference>
<comment type="caution">
    <text evidence="4">Lacks conserved residue(s) required for the propagation of feature annotation.</text>
</comment>
<protein>
    <submittedName>
        <fullName evidence="7">CUB and Sushi multiple domains 1</fullName>
    </submittedName>
</protein>
<dbReference type="Ensembl" id="ENSSGRT00000119245.1">
    <property type="protein sequence ID" value="ENSSGRP00000112265.1"/>
    <property type="gene ID" value="ENSSGRG00000055167.1"/>
</dbReference>
<evidence type="ECO:0000259" key="6">
    <source>
        <dbReference type="PROSITE" id="PS50923"/>
    </source>
</evidence>
<keyword evidence="2" id="KW-0677">Repeat</keyword>
<evidence type="ECO:0000259" key="5">
    <source>
        <dbReference type="PROSITE" id="PS01180"/>
    </source>
</evidence>
<evidence type="ECO:0000313" key="7">
    <source>
        <dbReference type="Ensembl" id="ENSSGRP00000112265.1"/>
    </source>
</evidence>
<dbReference type="Pfam" id="PF00431">
    <property type="entry name" value="CUB"/>
    <property type="match status" value="1"/>
</dbReference>
<reference evidence="7" key="2">
    <citation type="submission" date="2025-09" db="UniProtKB">
        <authorList>
            <consortium name="Ensembl"/>
        </authorList>
    </citation>
    <scope>IDENTIFICATION</scope>
</reference>